<comment type="activity regulation">
    <text evidence="8">Activated by ATP and maltotriose, which are both required for DNA binding.</text>
</comment>
<dbReference type="NCBIfam" id="NF003420">
    <property type="entry name" value="PRK04841.1"/>
    <property type="match status" value="1"/>
</dbReference>
<dbReference type="PRINTS" id="PR00038">
    <property type="entry name" value="HTHLUXR"/>
</dbReference>
<keyword evidence="1 8" id="KW-0547">Nucleotide-binding</keyword>
<evidence type="ECO:0000256" key="5">
    <source>
        <dbReference type="ARBA" id="ARBA00023159"/>
    </source>
</evidence>
<dbReference type="STRING" id="1188252.A1QC_12105"/>
<keyword evidence="4 8" id="KW-0238">DNA-binding</keyword>
<sequence>MWIPSKLNRPARLHNAILRSRLLDALIHAPYYKLVLFRSPAGYGKTTMAAQWLNNHPNLGWFNIDENDNDTFRFANYFLQAFNKATNNACPNTQAIAERRQFANLTSLFSELFAEFGFNETQTYLVLDDYHLITNDELHDGMRFFLKHMPDSITLVVTSRTHPPLNIANLRVRDLLMEVDNALLAFDQEETERFFHKRIANNRYETNVLESLRAQVEGWASALQLIALHAQQYPGTLENSAVSIANFNQDHIWDYLAEEVFDQLNPDLQSFLLQCSVLDMFNAELVTELTGRSDALAMLDSLNRFGLFIQPMEGEDNWFRFHNLFAEFLRHQRYTQIPGQRSNLHHNAANAWLKQNRPQAALTHAQKSGDEALLVEILSNHGWQMFNLGELQVLESAINALSDEALFTSPRLCLLRAWLAQSQHRYHQVSNLILEAEEELSQRNIELTDSQIGEFKALAAQVAINQDNPALALETAEFALQQLPETSFRSRIVATSVIGEVYHVIGELDKAFETMHKTELMALEDGVYHQALWAILQQSEIQLARGYGQAAFELLNKADQLVKAQHLHQLPLHEFMLRIKAQILWCWNRLDEAEQCAHAGIEIMSPYEKSKSLHCYSMLARIAVSRGELDKAARYLEITNQLQANNRYHIDWRANADFANLLYWEATNDNPAIQKWLQESQEPRAAVNHFQQLQWRNIARASLLIGDLTRAEHILSKLQKQSTSLNLKADRNRNLVLEAVLAVKKDDEESALKHISDALSLTNSTGMIGNFLCDAQHVTPLLKALVKNKQLGELEQHRAQSLLQLMSSKERTRSVHFDEAFVEKLLTLPDVPELIRTSPLTQREWQVLGLIYAGFSNDQIASEFDVAPTTIKTHIRNLYQKMGLDNRQHAIRTAEQLIHLMGFTAH</sequence>
<accession>A0A1E5E067</accession>
<evidence type="ECO:0000256" key="4">
    <source>
        <dbReference type="ARBA" id="ARBA00023125"/>
    </source>
</evidence>
<keyword evidence="5 8" id="KW-0010">Activator</keyword>
<dbReference type="Gene3D" id="3.40.50.300">
    <property type="entry name" value="P-loop containing nucleotide triphosphate hydrolases"/>
    <property type="match status" value="1"/>
</dbReference>
<feature type="domain" description="HTH luxR-type" evidence="9">
    <location>
        <begin position="833"/>
        <end position="898"/>
    </location>
</feature>
<dbReference type="InterPro" id="IPR016032">
    <property type="entry name" value="Sig_transdc_resp-reg_C-effctor"/>
</dbReference>
<dbReference type="SUPFAM" id="SSF46894">
    <property type="entry name" value="C-terminal effector domain of the bipartite response regulators"/>
    <property type="match status" value="1"/>
</dbReference>
<keyword evidence="3 8" id="KW-0805">Transcription regulation</keyword>
<comment type="similarity">
    <text evidence="8">Belongs to the MalT family.</text>
</comment>
<dbReference type="SMART" id="SM00421">
    <property type="entry name" value="HTH_LUXR"/>
    <property type="match status" value="1"/>
</dbReference>
<comment type="caution">
    <text evidence="10">The sequence shown here is derived from an EMBL/GenBank/DDBJ whole genome shotgun (WGS) entry which is preliminary data.</text>
</comment>
<dbReference type="Pfam" id="PF17874">
    <property type="entry name" value="TPR_MalT"/>
    <property type="match status" value="1"/>
</dbReference>
<evidence type="ECO:0000313" key="10">
    <source>
        <dbReference type="EMBL" id="OEF23411.1"/>
    </source>
</evidence>
<dbReference type="Pfam" id="PF00196">
    <property type="entry name" value="GerE"/>
    <property type="match status" value="1"/>
</dbReference>
<dbReference type="GO" id="GO:0045893">
    <property type="term" value="P:positive regulation of DNA-templated transcription"/>
    <property type="evidence" value="ECO:0007669"/>
    <property type="project" value="UniProtKB-UniRule"/>
</dbReference>
<dbReference type="SUPFAM" id="SSF48452">
    <property type="entry name" value="TPR-like"/>
    <property type="match status" value="1"/>
</dbReference>
<dbReference type="RefSeq" id="WP_017024092.1">
    <property type="nucleotide sequence ID" value="NZ_AJYK02000093.1"/>
</dbReference>
<evidence type="ECO:0000313" key="11">
    <source>
        <dbReference type="Proteomes" id="UP000094070"/>
    </source>
</evidence>
<reference evidence="10 11" key="1">
    <citation type="journal article" date="2012" name="Science">
        <title>Ecological populations of bacteria act as socially cohesive units of antibiotic production and resistance.</title>
        <authorList>
            <person name="Cordero O.X."/>
            <person name="Wildschutte H."/>
            <person name="Kirkup B."/>
            <person name="Proehl S."/>
            <person name="Ngo L."/>
            <person name="Hussain F."/>
            <person name="Le Roux F."/>
            <person name="Mincer T."/>
            <person name="Polz M.F."/>
        </authorList>
    </citation>
    <scope>NUCLEOTIDE SEQUENCE [LARGE SCALE GENOMIC DNA]</scope>
    <source>
        <strain evidence="10 11">1S-45</strain>
    </source>
</reference>
<comment type="subunit">
    <text evidence="8">Monomer in solution. Oligomerizes to an active state in the presence of the positive effectors ATP and maltotriose.</text>
</comment>
<dbReference type="PANTHER" id="PTHR44688">
    <property type="entry name" value="DNA-BINDING TRANSCRIPTIONAL ACTIVATOR DEVR_DOSR"/>
    <property type="match status" value="1"/>
</dbReference>
<evidence type="ECO:0000259" key="9">
    <source>
        <dbReference type="PROSITE" id="PS50043"/>
    </source>
</evidence>
<dbReference type="HAMAP" id="MF_01247">
    <property type="entry name" value="HTH_type_MalT"/>
    <property type="match status" value="1"/>
</dbReference>
<dbReference type="Pfam" id="PF25873">
    <property type="entry name" value="WHD_MalT"/>
    <property type="match status" value="1"/>
</dbReference>
<protein>
    <recommendedName>
        <fullName evidence="8">HTH-type transcriptional regulator MalT</fullName>
    </recommendedName>
    <alternativeName>
        <fullName evidence="8">ATP-dependent transcriptional activator MalT</fullName>
    </alternativeName>
</protein>
<evidence type="ECO:0000256" key="8">
    <source>
        <dbReference type="HAMAP-Rule" id="MF_01247"/>
    </source>
</evidence>
<evidence type="ECO:0000256" key="1">
    <source>
        <dbReference type="ARBA" id="ARBA00022741"/>
    </source>
</evidence>
<keyword evidence="11" id="KW-1185">Reference proteome</keyword>
<dbReference type="GO" id="GO:0003700">
    <property type="term" value="F:DNA-binding transcription factor activity"/>
    <property type="evidence" value="ECO:0007669"/>
    <property type="project" value="UniProtKB-UniRule"/>
</dbReference>
<dbReference type="CDD" id="cd06170">
    <property type="entry name" value="LuxR_C_like"/>
    <property type="match status" value="1"/>
</dbReference>
<dbReference type="GO" id="GO:0005524">
    <property type="term" value="F:ATP binding"/>
    <property type="evidence" value="ECO:0007669"/>
    <property type="project" value="UniProtKB-UniRule"/>
</dbReference>
<evidence type="ECO:0000256" key="6">
    <source>
        <dbReference type="ARBA" id="ARBA00023163"/>
    </source>
</evidence>
<dbReference type="PANTHER" id="PTHR44688:SF16">
    <property type="entry name" value="DNA-BINDING TRANSCRIPTIONAL ACTIVATOR DEVR_DOSR"/>
    <property type="match status" value="1"/>
</dbReference>
<dbReference type="eggNOG" id="COG2909">
    <property type="taxonomic scope" value="Bacteria"/>
</dbReference>
<dbReference type="AlphaFoldDB" id="A0A1E5E067"/>
<dbReference type="InterPro" id="IPR023768">
    <property type="entry name" value="Tscrpt_reg_HTH_MalT"/>
</dbReference>
<dbReference type="InterPro" id="IPR036388">
    <property type="entry name" value="WH-like_DNA-bd_sf"/>
</dbReference>
<dbReference type="PROSITE" id="PS00622">
    <property type="entry name" value="HTH_LUXR_1"/>
    <property type="match status" value="1"/>
</dbReference>
<dbReference type="Gene3D" id="1.25.40.10">
    <property type="entry name" value="Tetratricopeptide repeat domain"/>
    <property type="match status" value="1"/>
</dbReference>
<dbReference type="GO" id="GO:0045913">
    <property type="term" value="P:positive regulation of carbohydrate metabolic process"/>
    <property type="evidence" value="ECO:0007669"/>
    <property type="project" value="UniProtKB-UniRule"/>
</dbReference>
<dbReference type="Gene3D" id="1.10.10.10">
    <property type="entry name" value="Winged helix-like DNA-binding domain superfamily/Winged helix DNA-binding domain"/>
    <property type="match status" value="1"/>
</dbReference>
<evidence type="ECO:0000256" key="7">
    <source>
        <dbReference type="ARBA" id="ARBA00023277"/>
    </source>
</evidence>
<keyword evidence="6 8" id="KW-0804">Transcription</keyword>
<dbReference type="GO" id="GO:0003677">
    <property type="term" value="F:DNA binding"/>
    <property type="evidence" value="ECO:0007669"/>
    <property type="project" value="UniProtKB-KW"/>
</dbReference>
<keyword evidence="7 8" id="KW-0119">Carbohydrate metabolism</keyword>
<comment type="function">
    <text evidence="8">Positively regulates the transcription of the maltose regulon whose gene products are responsible for uptake and catabolism of malto-oligosaccharides. Specifically binds to the promoter region of its target genes, recognizing a short DNA motif called the MalT box.</text>
</comment>
<evidence type="ECO:0000256" key="3">
    <source>
        <dbReference type="ARBA" id="ARBA00023015"/>
    </source>
</evidence>
<dbReference type="OrthoDB" id="1123107at2"/>
<organism evidence="10 11">
    <name type="scientific">Vibrio rumoiensis 1S-45</name>
    <dbReference type="NCBI Taxonomy" id="1188252"/>
    <lineage>
        <taxon>Bacteria</taxon>
        <taxon>Pseudomonadati</taxon>
        <taxon>Pseudomonadota</taxon>
        <taxon>Gammaproteobacteria</taxon>
        <taxon>Vibrionales</taxon>
        <taxon>Vibrionaceae</taxon>
        <taxon>Vibrio</taxon>
    </lineage>
</organism>
<keyword evidence="2 8" id="KW-0067">ATP-binding</keyword>
<proteinExistence type="inferred from homology"/>
<dbReference type="InterPro" id="IPR011990">
    <property type="entry name" value="TPR-like_helical_dom_sf"/>
</dbReference>
<dbReference type="SUPFAM" id="SSF52540">
    <property type="entry name" value="P-loop containing nucleoside triphosphate hydrolases"/>
    <property type="match status" value="1"/>
</dbReference>
<dbReference type="EMBL" id="AJYK02000093">
    <property type="protein sequence ID" value="OEF23411.1"/>
    <property type="molecule type" value="Genomic_DNA"/>
</dbReference>
<gene>
    <name evidence="8" type="primary">malT</name>
    <name evidence="10" type="ORF">A1QC_12105</name>
</gene>
<dbReference type="InterPro" id="IPR027417">
    <property type="entry name" value="P-loop_NTPase"/>
</dbReference>
<dbReference type="InterPro" id="IPR059106">
    <property type="entry name" value="WHD_MalT"/>
</dbReference>
<dbReference type="InterPro" id="IPR041617">
    <property type="entry name" value="TPR_MalT"/>
</dbReference>
<dbReference type="Proteomes" id="UP000094070">
    <property type="component" value="Unassembled WGS sequence"/>
</dbReference>
<name>A0A1E5E067_9VIBR</name>
<feature type="binding site" evidence="8">
    <location>
        <begin position="39"/>
        <end position="46"/>
    </location>
    <ligand>
        <name>ATP</name>
        <dbReference type="ChEBI" id="CHEBI:30616"/>
    </ligand>
</feature>
<dbReference type="PROSITE" id="PS50043">
    <property type="entry name" value="HTH_LUXR_2"/>
    <property type="match status" value="1"/>
</dbReference>
<dbReference type="InterPro" id="IPR000792">
    <property type="entry name" value="Tscrpt_reg_LuxR_C"/>
</dbReference>
<evidence type="ECO:0000256" key="2">
    <source>
        <dbReference type="ARBA" id="ARBA00022840"/>
    </source>
</evidence>